<comment type="cofactor">
    <cofactor evidence="1">
        <name>heme</name>
        <dbReference type="ChEBI" id="CHEBI:30413"/>
    </cofactor>
</comment>
<dbReference type="GO" id="GO:0004497">
    <property type="term" value="F:monooxygenase activity"/>
    <property type="evidence" value="ECO:0007669"/>
    <property type="project" value="InterPro"/>
</dbReference>
<dbReference type="GO" id="GO:0005506">
    <property type="term" value="F:iron ion binding"/>
    <property type="evidence" value="ECO:0007669"/>
    <property type="project" value="InterPro"/>
</dbReference>
<dbReference type="PANTHER" id="PTHR24305:SF168">
    <property type="entry name" value="P450, PUTATIVE (EUROFUNG)-RELATED"/>
    <property type="match status" value="1"/>
</dbReference>
<sequence length="485" mass="54069">MEFPQLSNLVLGATITFLFSRLLQVVLTWRRLAHVPGPFWAALSKTWLVKEALKGRQPITFKHVNDTYGSLARVGPNELITDDPEVMRRMMAVRSEYTRGYNAVKFDPTRNNLFSMRDEVAHAKLRSKMAYGYSGKENAAMEGTIDAQIARLIRLIETKYCSSSDAYRPLDFGEKANYFTMDVISDLSFGEPFGYIDQDRDVYDYFKITKTFIPIMIVLVDMPSLATMLQSKLLRGLLPSESDKLEFDAFIGVAKRVVAERFAPDAKPRSDMLESFIRHGITQEEASGEALLQVVAGSDTSAGALRTVMLGLLTNPAAYRKLQMEIDEGLKSGAISSPITDAEARKMPYLQAAIREGLRLMPPASGAFFKEVPPAGDTIDGKFIPGGTQIGSSPLAIHRSKKIFGADADLFRPERWITASPEDFAKMASTVDLVFHYGKWQCLGKSVTQMEFNKIFAGHLDYGRFSTAGRDTRQGCLSARHVYAR</sequence>
<evidence type="ECO:0000256" key="1">
    <source>
        <dbReference type="PIRSR" id="PIRSR602401-1"/>
    </source>
</evidence>
<keyword evidence="1" id="KW-0479">Metal-binding</keyword>
<feature type="binding site" description="axial binding residue" evidence="1">
    <location>
        <position position="442"/>
    </location>
    <ligand>
        <name>heme</name>
        <dbReference type="ChEBI" id="CHEBI:30413"/>
    </ligand>
    <ligandPart>
        <name>Fe</name>
        <dbReference type="ChEBI" id="CHEBI:18248"/>
    </ligandPart>
</feature>
<accession>A0A6A5V9X8</accession>
<proteinExistence type="predicted"/>
<keyword evidence="1" id="KW-0408">Iron</keyword>
<dbReference type="EMBL" id="ML976679">
    <property type="protein sequence ID" value="KAF1973618.1"/>
    <property type="molecule type" value="Genomic_DNA"/>
</dbReference>
<dbReference type="InterPro" id="IPR001128">
    <property type="entry name" value="Cyt_P450"/>
</dbReference>
<gene>
    <name evidence="2" type="ORF">BU23DRAFT_639318</name>
</gene>
<organism evidence="2 3">
    <name type="scientific">Bimuria novae-zelandiae CBS 107.79</name>
    <dbReference type="NCBI Taxonomy" id="1447943"/>
    <lineage>
        <taxon>Eukaryota</taxon>
        <taxon>Fungi</taxon>
        <taxon>Dikarya</taxon>
        <taxon>Ascomycota</taxon>
        <taxon>Pezizomycotina</taxon>
        <taxon>Dothideomycetes</taxon>
        <taxon>Pleosporomycetidae</taxon>
        <taxon>Pleosporales</taxon>
        <taxon>Massarineae</taxon>
        <taxon>Didymosphaeriaceae</taxon>
        <taxon>Bimuria</taxon>
    </lineage>
</organism>
<dbReference type="InterPro" id="IPR036396">
    <property type="entry name" value="Cyt_P450_sf"/>
</dbReference>
<dbReference type="PRINTS" id="PR00385">
    <property type="entry name" value="P450"/>
</dbReference>
<dbReference type="CDD" id="cd11060">
    <property type="entry name" value="CYP57A1-like"/>
    <property type="match status" value="1"/>
</dbReference>
<dbReference type="PRINTS" id="PR00463">
    <property type="entry name" value="EP450I"/>
</dbReference>
<dbReference type="Proteomes" id="UP000800036">
    <property type="component" value="Unassembled WGS sequence"/>
</dbReference>
<dbReference type="PANTHER" id="PTHR24305">
    <property type="entry name" value="CYTOCHROME P450"/>
    <property type="match status" value="1"/>
</dbReference>
<dbReference type="AlphaFoldDB" id="A0A6A5V9X8"/>
<dbReference type="Gene3D" id="1.10.630.10">
    <property type="entry name" value="Cytochrome P450"/>
    <property type="match status" value="1"/>
</dbReference>
<dbReference type="Pfam" id="PF00067">
    <property type="entry name" value="p450"/>
    <property type="match status" value="1"/>
</dbReference>
<keyword evidence="3" id="KW-1185">Reference proteome</keyword>
<name>A0A6A5V9X8_9PLEO</name>
<reference evidence="2" key="1">
    <citation type="journal article" date="2020" name="Stud. Mycol.">
        <title>101 Dothideomycetes genomes: a test case for predicting lifestyles and emergence of pathogens.</title>
        <authorList>
            <person name="Haridas S."/>
            <person name="Albert R."/>
            <person name="Binder M."/>
            <person name="Bloem J."/>
            <person name="Labutti K."/>
            <person name="Salamov A."/>
            <person name="Andreopoulos B."/>
            <person name="Baker S."/>
            <person name="Barry K."/>
            <person name="Bills G."/>
            <person name="Bluhm B."/>
            <person name="Cannon C."/>
            <person name="Castanera R."/>
            <person name="Culley D."/>
            <person name="Daum C."/>
            <person name="Ezra D."/>
            <person name="Gonzalez J."/>
            <person name="Henrissat B."/>
            <person name="Kuo A."/>
            <person name="Liang C."/>
            <person name="Lipzen A."/>
            <person name="Lutzoni F."/>
            <person name="Magnuson J."/>
            <person name="Mondo S."/>
            <person name="Nolan M."/>
            <person name="Ohm R."/>
            <person name="Pangilinan J."/>
            <person name="Park H.-J."/>
            <person name="Ramirez L."/>
            <person name="Alfaro M."/>
            <person name="Sun H."/>
            <person name="Tritt A."/>
            <person name="Yoshinaga Y."/>
            <person name="Zwiers L.-H."/>
            <person name="Turgeon B."/>
            <person name="Goodwin S."/>
            <person name="Spatafora J."/>
            <person name="Crous P."/>
            <person name="Grigoriev I."/>
        </authorList>
    </citation>
    <scope>NUCLEOTIDE SEQUENCE</scope>
    <source>
        <strain evidence="2">CBS 107.79</strain>
    </source>
</reference>
<keyword evidence="1" id="KW-0349">Heme</keyword>
<protein>
    <submittedName>
        <fullName evidence="2">Cytochrome P450</fullName>
    </submittedName>
</protein>
<dbReference type="GO" id="GO:0016705">
    <property type="term" value="F:oxidoreductase activity, acting on paired donors, with incorporation or reduction of molecular oxygen"/>
    <property type="evidence" value="ECO:0007669"/>
    <property type="project" value="InterPro"/>
</dbReference>
<dbReference type="GO" id="GO:0020037">
    <property type="term" value="F:heme binding"/>
    <property type="evidence" value="ECO:0007669"/>
    <property type="project" value="InterPro"/>
</dbReference>
<evidence type="ECO:0000313" key="3">
    <source>
        <dbReference type="Proteomes" id="UP000800036"/>
    </source>
</evidence>
<dbReference type="InterPro" id="IPR002401">
    <property type="entry name" value="Cyt_P450_E_grp-I"/>
</dbReference>
<evidence type="ECO:0000313" key="2">
    <source>
        <dbReference type="EMBL" id="KAF1973618.1"/>
    </source>
</evidence>
<dbReference type="InterPro" id="IPR050121">
    <property type="entry name" value="Cytochrome_P450_monoxygenase"/>
</dbReference>
<dbReference type="OrthoDB" id="3934656at2759"/>
<dbReference type="SUPFAM" id="SSF48264">
    <property type="entry name" value="Cytochrome P450"/>
    <property type="match status" value="1"/>
</dbReference>